<gene>
    <name evidence="1" type="ORF">AMTR_s00134p00024580</name>
</gene>
<dbReference type="AlphaFoldDB" id="W1P5I7"/>
<evidence type="ECO:0000313" key="1">
    <source>
        <dbReference type="EMBL" id="ERN02949.1"/>
    </source>
</evidence>
<protein>
    <submittedName>
        <fullName evidence="1">Uncharacterized protein</fullName>
    </submittedName>
</protein>
<keyword evidence="2" id="KW-1185">Reference proteome</keyword>
<dbReference type="Gramene" id="ERN02949">
    <property type="protein sequence ID" value="ERN02949"/>
    <property type="gene ID" value="AMTR_s00134p00024580"/>
</dbReference>
<accession>W1P5I7</accession>
<dbReference type="HOGENOM" id="CLU_2161839_0_0_1"/>
<proteinExistence type="predicted"/>
<dbReference type="Proteomes" id="UP000017836">
    <property type="component" value="Unassembled WGS sequence"/>
</dbReference>
<dbReference type="EMBL" id="KI394460">
    <property type="protein sequence ID" value="ERN02949.1"/>
    <property type="molecule type" value="Genomic_DNA"/>
</dbReference>
<organism evidence="1 2">
    <name type="scientific">Amborella trichopoda</name>
    <dbReference type="NCBI Taxonomy" id="13333"/>
    <lineage>
        <taxon>Eukaryota</taxon>
        <taxon>Viridiplantae</taxon>
        <taxon>Streptophyta</taxon>
        <taxon>Embryophyta</taxon>
        <taxon>Tracheophyta</taxon>
        <taxon>Spermatophyta</taxon>
        <taxon>Magnoliopsida</taxon>
        <taxon>Amborellales</taxon>
        <taxon>Amborellaceae</taxon>
        <taxon>Amborella</taxon>
    </lineage>
</organism>
<evidence type="ECO:0000313" key="2">
    <source>
        <dbReference type="Proteomes" id="UP000017836"/>
    </source>
</evidence>
<name>W1P5I7_AMBTC</name>
<sequence length="111" mass="13137">MTINNSSEIWSKYFLEKWLGFFPEGHTMENSNILINIEFKEEAYVKVRPDSIERTRVGEELVWLKECTIHTSFDERQTIDDLGRIISNRFRDIHESSCFLGDIIPLLRTLI</sequence>
<reference evidence="2" key="1">
    <citation type="journal article" date="2013" name="Science">
        <title>The Amborella genome and the evolution of flowering plants.</title>
        <authorList>
            <consortium name="Amborella Genome Project"/>
        </authorList>
    </citation>
    <scope>NUCLEOTIDE SEQUENCE [LARGE SCALE GENOMIC DNA]</scope>
</reference>